<keyword evidence="8" id="KW-0238">DNA-binding</keyword>
<dbReference type="SMART" id="SM00475">
    <property type="entry name" value="53EXOc"/>
    <property type="match status" value="1"/>
</dbReference>
<dbReference type="EC" id="2.7.7.7" evidence="2"/>
<keyword evidence="4" id="KW-0548">Nucleotidyltransferase</keyword>
<dbReference type="CDD" id="cd08637">
    <property type="entry name" value="DNA_pol_A_pol_I_C"/>
    <property type="match status" value="1"/>
</dbReference>
<dbReference type="InterPro" id="IPR020045">
    <property type="entry name" value="DNA_polI_H3TH"/>
</dbReference>
<dbReference type="InterPro" id="IPR001098">
    <property type="entry name" value="DNA-dir_DNA_pol_A_palm_dom"/>
</dbReference>
<keyword evidence="6" id="KW-0227">DNA damage</keyword>
<dbReference type="InterPro" id="IPR029060">
    <property type="entry name" value="PIN-like_dom_sf"/>
</dbReference>
<comment type="catalytic activity">
    <reaction evidence="10">
        <text>DNA(n) + a 2'-deoxyribonucleoside 5'-triphosphate = DNA(n+1) + diphosphate</text>
        <dbReference type="Rhea" id="RHEA:22508"/>
        <dbReference type="Rhea" id="RHEA-COMP:17339"/>
        <dbReference type="Rhea" id="RHEA-COMP:17340"/>
        <dbReference type="ChEBI" id="CHEBI:33019"/>
        <dbReference type="ChEBI" id="CHEBI:61560"/>
        <dbReference type="ChEBI" id="CHEBI:173112"/>
        <dbReference type="EC" id="2.7.7.7"/>
    </reaction>
</comment>
<dbReference type="SMART" id="SM00482">
    <property type="entry name" value="POLAc"/>
    <property type="match status" value="1"/>
</dbReference>
<evidence type="ECO:0000256" key="5">
    <source>
        <dbReference type="ARBA" id="ARBA00022705"/>
    </source>
</evidence>
<dbReference type="InterPro" id="IPR043502">
    <property type="entry name" value="DNA/RNA_pol_sf"/>
</dbReference>
<evidence type="ECO:0000256" key="7">
    <source>
        <dbReference type="ARBA" id="ARBA00022932"/>
    </source>
</evidence>
<dbReference type="InterPro" id="IPR002421">
    <property type="entry name" value="5-3_exonuclease"/>
</dbReference>
<evidence type="ECO:0000256" key="4">
    <source>
        <dbReference type="ARBA" id="ARBA00022695"/>
    </source>
</evidence>
<dbReference type="FunFam" id="1.10.150.20:FF:000003">
    <property type="entry name" value="DNA polymerase I"/>
    <property type="match status" value="1"/>
</dbReference>
<dbReference type="GO" id="GO:0006261">
    <property type="term" value="P:DNA-templated DNA replication"/>
    <property type="evidence" value="ECO:0007669"/>
    <property type="project" value="InterPro"/>
</dbReference>
<dbReference type="InterPro" id="IPR036397">
    <property type="entry name" value="RNaseH_sf"/>
</dbReference>
<dbReference type="GO" id="GO:0003887">
    <property type="term" value="F:DNA-directed DNA polymerase activity"/>
    <property type="evidence" value="ECO:0007669"/>
    <property type="project" value="UniProtKB-KW"/>
</dbReference>
<comment type="caution">
    <text evidence="13">The sequence shown here is derived from an EMBL/GenBank/DDBJ whole genome shotgun (WGS) entry which is preliminary data.</text>
</comment>
<dbReference type="CDD" id="cd09898">
    <property type="entry name" value="H3TH_53EXO"/>
    <property type="match status" value="1"/>
</dbReference>
<dbReference type="PANTHER" id="PTHR10133:SF27">
    <property type="entry name" value="DNA POLYMERASE NU"/>
    <property type="match status" value="1"/>
</dbReference>
<evidence type="ECO:0000256" key="6">
    <source>
        <dbReference type="ARBA" id="ARBA00022763"/>
    </source>
</evidence>
<reference evidence="13 14" key="1">
    <citation type="submission" date="2017-06" db="EMBL/GenBank/DDBJ databases">
        <title>Novel microbial phyla capable of carbon fixation and sulfur reduction in deep-sea sediments.</title>
        <authorList>
            <person name="Huang J."/>
            <person name="Baker B."/>
            <person name="Wang Y."/>
        </authorList>
    </citation>
    <scope>NUCLEOTIDE SEQUENCE [LARGE SCALE GENOMIC DNA]</scope>
    <source>
        <strain evidence="13">B3_TA06</strain>
    </source>
</reference>
<evidence type="ECO:0000313" key="14">
    <source>
        <dbReference type="Proteomes" id="UP000317778"/>
    </source>
</evidence>
<dbReference type="SUPFAM" id="SSF47807">
    <property type="entry name" value="5' to 3' exonuclease, C-terminal subdomain"/>
    <property type="match status" value="1"/>
</dbReference>
<proteinExistence type="inferred from homology"/>
<evidence type="ECO:0000256" key="8">
    <source>
        <dbReference type="ARBA" id="ARBA00023125"/>
    </source>
</evidence>
<evidence type="ECO:0000259" key="11">
    <source>
        <dbReference type="SMART" id="SM00475"/>
    </source>
</evidence>
<accession>A0A532UYA6</accession>
<feature type="domain" description="DNA-directed DNA polymerase family A palm" evidence="12">
    <location>
        <begin position="613"/>
        <end position="815"/>
    </location>
</feature>
<dbReference type="Pfam" id="PF00476">
    <property type="entry name" value="DNA_pol_A"/>
    <property type="match status" value="1"/>
</dbReference>
<dbReference type="SMART" id="SM00279">
    <property type="entry name" value="HhH2"/>
    <property type="match status" value="1"/>
</dbReference>
<comment type="similarity">
    <text evidence="1">Belongs to the DNA polymerase type-A family.</text>
</comment>
<dbReference type="GO" id="GO:0006302">
    <property type="term" value="P:double-strand break repair"/>
    <property type="evidence" value="ECO:0007669"/>
    <property type="project" value="TreeGrafter"/>
</dbReference>
<protein>
    <recommendedName>
        <fullName evidence="2">DNA-directed DNA polymerase</fullName>
        <ecNumber evidence="2">2.7.7.7</ecNumber>
    </recommendedName>
</protein>
<dbReference type="CDD" id="cd09859">
    <property type="entry name" value="PIN_53EXO"/>
    <property type="match status" value="1"/>
</dbReference>
<dbReference type="Gene3D" id="3.30.70.370">
    <property type="match status" value="1"/>
</dbReference>
<dbReference type="Gene3D" id="3.40.50.1010">
    <property type="entry name" value="5'-nuclease"/>
    <property type="match status" value="1"/>
</dbReference>
<dbReference type="SUPFAM" id="SSF56672">
    <property type="entry name" value="DNA/RNA polymerases"/>
    <property type="match status" value="1"/>
</dbReference>
<name>A0A532UYA6_UNCT6</name>
<dbReference type="Gene3D" id="1.10.150.20">
    <property type="entry name" value="5' to 3' exonuclease, C-terminal subdomain"/>
    <property type="match status" value="2"/>
</dbReference>
<dbReference type="PRINTS" id="PR00868">
    <property type="entry name" value="DNAPOLI"/>
</dbReference>
<feature type="domain" description="5'-3' exonuclease" evidence="11">
    <location>
        <begin position="20"/>
        <end position="270"/>
    </location>
</feature>
<gene>
    <name evidence="13" type="ORF">CEE36_10130</name>
</gene>
<dbReference type="GO" id="GO:0003677">
    <property type="term" value="F:DNA binding"/>
    <property type="evidence" value="ECO:0007669"/>
    <property type="project" value="UniProtKB-KW"/>
</dbReference>
<dbReference type="InterPro" id="IPR002298">
    <property type="entry name" value="DNA_polymerase_A"/>
</dbReference>
<sequence>MPAFCERREGEEDGRRTGGGRVTLVLIDGHSIAYRSYFAYIKKPLRDSSGRNTSAIFGFLQAMDKIAEHYPTDHMVITFDAGRRVFRHERFEDYKKDRPQMPDDLVWQVPMITRVAKLQGLPVLLKEGYEADDIMATITDKLAKNFSKVVIVSGDKDLYQLVSGKVVIYDPYKDEEFDPEKVKGKMGVGPERITDLLALMGDSVDGVPGVPGIGPKRAKDLLEKYGDLATALQKEEKLAEHREVAELSYELVQLHRDVPIEVDEDSLKRAEPNDAGLQDMYKELGFTSRLSRMKVRDKTAKLEITKGEFKPKKGDPISFIFEENSGQRDMFDESEEGCYGGCYGWTRILASDGFTVAEITEDQARKLFSEEGYPKILWAAKPLMRKGYEINGKLCDLHLMAFVENSDLSLRTLDRVLVHTAGRPISSPADTANLMHEAAEYYRKELENVGAWDVYESIEIPLIPVLTRMEKRGVRLDTSYFGKLTDGWEGELKKLEEEIHAIAEQKFTIGSPKQLSEVLFEDLGLRPRKRTKTGYSTAAEVLEAMADEHPIIPKVLEWRAFSKLLSTYLRPLVTLVDKDSRIHTTFDQTGAATGRLSTKDPNLQNIPIRGERGPQVRAGFIASPGYKLLSADYSQIELRVLAHVAEDEALAKVFHNGRDVHTETSMRIFGVKEKEVTRDHRRMAKAINYGIIYGMGPYGFARRMGVTTEEASLFIERYLASFPQVSAWREQILVDARENGYVSTIAGRVRRLPVISDRPDIAERAALNAPIQGSAADIIKKAMITVEADLNKAGIEPGMLLQIHDELLFEAKENQVDKAKEIIRKDMESAWKLSVPLEVEIGVGDNWAQAH</sequence>
<evidence type="ECO:0000256" key="9">
    <source>
        <dbReference type="ARBA" id="ARBA00023204"/>
    </source>
</evidence>
<dbReference type="FunFam" id="1.20.1060.10:FF:000001">
    <property type="entry name" value="DNA polymerase I"/>
    <property type="match status" value="1"/>
</dbReference>
<keyword evidence="5" id="KW-0235">DNA replication</keyword>
<dbReference type="Pfam" id="PF01367">
    <property type="entry name" value="5_3_exonuc"/>
    <property type="match status" value="1"/>
</dbReference>
<evidence type="ECO:0000256" key="3">
    <source>
        <dbReference type="ARBA" id="ARBA00022679"/>
    </source>
</evidence>
<dbReference type="EMBL" id="NJBO01000022">
    <property type="protein sequence ID" value="TKJ39879.1"/>
    <property type="molecule type" value="Genomic_DNA"/>
</dbReference>
<dbReference type="Gene3D" id="1.20.1060.10">
    <property type="entry name" value="Taq DNA Polymerase, Chain T, domain 4"/>
    <property type="match status" value="1"/>
</dbReference>
<keyword evidence="9" id="KW-0234">DNA repair</keyword>
<evidence type="ECO:0000256" key="10">
    <source>
        <dbReference type="ARBA" id="ARBA00049244"/>
    </source>
</evidence>
<dbReference type="Pfam" id="PF02739">
    <property type="entry name" value="5_3_exonuc_N"/>
    <property type="match status" value="1"/>
</dbReference>
<dbReference type="InterPro" id="IPR020046">
    <property type="entry name" value="5-3_exonucl_a-hlix_arch_N"/>
</dbReference>
<keyword evidence="7" id="KW-0239">DNA-directed DNA polymerase</keyword>
<evidence type="ECO:0000313" key="13">
    <source>
        <dbReference type="EMBL" id="TKJ39879.1"/>
    </source>
</evidence>
<dbReference type="InterPro" id="IPR008918">
    <property type="entry name" value="HhH2"/>
</dbReference>
<dbReference type="Gene3D" id="3.30.420.10">
    <property type="entry name" value="Ribonuclease H-like superfamily/Ribonuclease H"/>
    <property type="match status" value="1"/>
</dbReference>
<dbReference type="NCBIfam" id="NF004397">
    <property type="entry name" value="PRK05755.1"/>
    <property type="match status" value="1"/>
</dbReference>
<evidence type="ECO:0000256" key="1">
    <source>
        <dbReference type="ARBA" id="ARBA00007705"/>
    </source>
</evidence>
<organism evidence="13 14">
    <name type="scientific">candidate division TA06 bacterium B3_TA06</name>
    <dbReference type="NCBI Taxonomy" id="2012487"/>
    <lineage>
        <taxon>Bacteria</taxon>
        <taxon>Bacteria division TA06</taxon>
    </lineage>
</organism>
<dbReference type="PANTHER" id="PTHR10133">
    <property type="entry name" value="DNA POLYMERASE I"/>
    <property type="match status" value="1"/>
</dbReference>
<dbReference type="InterPro" id="IPR036279">
    <property type="entry name" value="5-3_exonuclease_C_sf"/>
</dbReference>
<keyword evidence="3" id="KW-0808">Transferase</keyword>
<evidence type="ECO:0000256" key="2">
    <source>
        <dbReference type="ARBA" id="ARBA00012417"/>
    </source>
</evidence>
<dbReference type="FunFam" id="1.10.150.20:FF:000002">
    <property type="entry name" value="DNA polymerase I"/>
    <property type="match status" value="1"/>
</dbReference>
<dbReference type="GO" id="GO:0008409">
    <property type="term" value="F:5'-3' exonuclease activity"/>
    <property type="evidence" value="ECO:0007669"/>
    <property type="project" value="InterPro"/>
</dbReference>
<evidence type="ECO:0000259" key="12">
    <source>
        <dbReference type="SMART" id="SM00482"/>
    </source>
</evidence>
<dbReference type="AlphaFoldDB" id="A0A532UYA6"/>
<dbReference type="SUPFAM" id="SSF88723">
    <property type="entry name" value="PIN domain-like"/>
    <property type="match status" value="1"/>
</dbReference>
<dbReference type="Proteomes" id="UP000317778">
    <property type="component" value="Unassembled WGS sequence"/>
</dbReference>